<dbReference type="EMBL" id="AZBU02000010">
    <property type="protein sequence ID" value="TKR62047.1"/>
    <property type="molecule type" value="Genomic_DNA"/>
</dbReference>
<feature type="transmembrane region" description="Helical" evidence="1">
    <location>
        <begin position="26"/>
        <end position="50"/>
    </location>
</feature>
<proteinExistence type="predicted"/>
<reference evidence="2 3" key="1">
    <citation type="journal article" date="2015" name="Genome Biol.">
        <title>Comparative genomics of Steinernema reveals deeply conserved gene regulatory networks.</title>
        <authorList>
            <person name="Dillman A.R."/>
            <person name="Macchietto M."/>
            <person name="Porter C.F."/>
            <person name="Rogers A."/>
            <person name="Williams B."/>
            <person name="Antoshechkin I."/>
            <person name="Lee M.M."/>
            <person name="Goodwin Z."/>
            <person name="Lu X."/>
            <person name="Lewis E.E."/>
            <person name="Goodrich-Blair H."/>
            <person name="Stock S.P."/>
            <person name="Adams B.J."/>
            <person name="Sternberg P.W."/>
            <person name="Mortazavi A."/>
        </authorList>
    </citation>
    <scope>NUCLEOTIDE SEQUENCE [LARGE SCALE GENOMIC DNA]</scope>
    <source>
        <strain evidence="2 3">ALL</strain>
    </source>
</reference>
<sequence length="151" mass="17188">MDYFLYNLYSHAFHTTSPDNVAVIDVMLGITISCFALASVMYFAAFWSVFHTNRLIKAQERSLLVQATLPFLWLIVTRAVSSLVQLIKDDANAYIYTIFFNLIMRSLPIAHVVVYLACNRTFRQSLLGLIRSNKVSSLQVVRTVSRSSRIS</sequence>
<keyword evidence="1" id="KW-0812">Transmembrane</keyword>
<evidence type="ECO:0000256" key="1">
    <source>
        <dbReference type="SAM" id="Phobius"/>
    </source>
</evidence>
<keyword evidence="1" id="KW-1133">Transmembrane helix</keyword>
<accession>A0A4U5M0A8</accession>
<name>A0A4U5M0A8_STECR</name>
<organism evidence="2 3">
    <name type="scientific">Steinernema carpocapsae</name>
    <name type="common">Entomopathogenic nematode</name>
    <dbReference type="NCBI Taxonomy" id="34508"/>
    <lineage>
        <taxon>Eukaryota</taxon>
        <taxon>Metazoa</taxon>
        <taxon>Ecdysozoa</taxon>
        <taxon>Nematoda</taxon>
        <taxon>Chromadorea</taxon>
        <taxon>Rhabditida</taxon>
        <taxon>Tylenchina</taxon>
        <taxon>Panagrolaimomorpha</taxon>
        <taxon>Strongyloidoidea</taxon>
        <taxon>Steinernematidae</taxon>
        <taxon>Steinernema</taxon>
    </lineage>
</organism>
<keyword evidence="1" id="KW-0472">Membrane</keyword>
<evidence type="ECO:0000313" key="3">
    <source>
        <dbReference type="Proteomes" id="UP000298663"/>
    </source>
</evidence>
<dbReference type="Proteomes" id="UP000298663">
    <property type="component" value="Unassembled WGS sequence"/>
</dbReference>
<dbReference type="AlphaFoldDB" id="A0A4U5M0A8"/>
<dbReference type="OrthoDB" id="10610982at2759"/>
<protein>
    <submittedName>
        <fullName evidence="2">Uncharacterized protein</fullName>
    </submittedName>
</protein>
<feature type="transmembrane region" description="Helical" evidence="1">
    <location>
        <begin position="62"/>
        <end position="87"/>
    </location>
</feature>
<comment type="caution">
    <text evidence="2">The sequence shown here is derived from an EMBL/GenBank/DDBJ whole genome shotgun (WGS) entry which is preliminary data.</text>
</comment>
<keyword evidence="3" id="KW-1185">Reference proteome</keyword>
<gene>
    <name evidence="2" type="ORF">L596_026059</name>
</gene>
<reference evidence="2 3" key="2">
    <citation type="journal article" date="2019" name="G3 (Bethesda)">
        <title>Hybrid Assembly of the Genome of the Entomopathogenic Nematode Steinernema carpocapsae Identifies the X-Chromosome.</title>
        <authorList>
            <person name="Serra L."/>
            <person name="Macchietto M."/>
            <person name="Macias-Munoz A."/>
            <person name="McGill C.J."/>
            <person name="Rodriguez I.M."/>
            <person name="Rodriguez B."/>
            <person name="Murad R."/>
            <person name="Mortazavi A."/>
        </authorList>
    </citation>
    <scope>NUCLEOTIDE SEQUENCE [LARGE SCALE GENOMIC DNA]</scope>
    <source>
        <strain evidence="2 3">ALL</strain>
    </source>
</reference>
<feature type="transmembrane region" description="Helical" evidence="1">
    <location>
        <begin position="93"/>
        <end position="118"/>
    </location>
</feature>
<evidence type="ECO:0000313" key="2">
    <source>
        <dbReference type="EMBL" id="TKR62047.1"/>
    </source>
</evidence>